<evidence type="ECO:0000313" key="2">
    <source>
        <dbReference type="EMBL" id="AAM04280.1"/>
    </source>
</evidence>
<name>Q8TSF7_METAC</name>
<gene>
    <name evidence="2" type="ordered locus">MA_0841</name>
</gene>
<dbReference type="HOGENOM" id="CLU_060275_2_0_2"/>
<dbReference type="GO" id="GO:0008168">
    <property type="term" value="F:methyltransferase activity"/>
    <property type="evidence" value="ECO:0000318"/>
    <property type="project" value="GO_Central"/>
</dbReference>
<organism evidence="2 3">
    <name type="scientific">Methanosarcina acetivorans (strain ATCC 35395 / DSM 2834 / JCM 12185 / C2A)</name>
    <dbReference type="NCBI Taxonomy" id="188937"/>
    <lineage>
        <taxon>Archaea</taxon>
        <taxon>Methanobacteriati</taxon>
        <taxon>Methanobacteriota</taxon>
        <taxon>Stenosarchaea group</taxon>
        <taxon>Methanomicrobia</taxon>
        <taxon>Methanosarcinales</taxon>
        <taxon>Methanosarcinaceae</taxon>
        <taxon>Methanosarcina</taxon>
    </lineage>
</organism>
<dbReference type="InterPro" id="IPR041698">
    <property type="entry name" value="Methyltransf_25"/>
</dbReference>
<dbReference type="Proteomes" id="UP000002487">
    <property type="component" value="Chromosome"/>
</dbReference>
<reference evidence="2 3" key="1">
    <citation type="journal article" date="2002" name="Genome Res.">
        <title>The genome of Methanosarcina acetivorans reveals extensive metabolic and physiological diversity.</title>
        <authorList>
            <person name="Galagan J.E."/>
            <person name="Nusbaum C."/>
            <person name="Roy A."/>
            <person name="Endrizzi M.G."/>
            <person name="Macdonald P."/>
            <person name="FitzHugh W."/>
            <person name="Calvo S."/>
            <person name="Engels R."/>
            <person name="Smirnov S."/>
            <person name="Atnoor D."/>
            <person name="Brown A."/>
            <person name="Allen N."/>
            <person name="Naylor J."/>
            <person name="Stange-Thomann N."/>
            <person name="DeArellano K."/>
            <person name="Johnson R."/>
            <person name="Linton L."/>
            <person name="McEwan P."/>
            <person name="McKernan K."/>
            <person name="Talamas J."/>
            <person name="Tirrell A."/>
            <person name="Ye W."/>
            <person name="Zimmer A."/>
            <person name="Barber R.D."/>
            <person name="Cann I."/>
            <person name="Graham D.E."/>
            <person name="Grahame D.A."/>
            <person name="Guss A."/>
            <person name="Hedderich R."/>
            <person name="Ingram-Smith C."/>
            <person name="Kuettner C.H."/>
            <person name="Krzycki J.A."/>
            <person name="Leigh J.A."/>
            <person name="Li W."/>
            <person name="Liu J."/>
            <person name="Mukhopadhyay B."/>
            <person name="Reeve J.N."/>
            <person name="Smith K."/>
            <person name="Springer T.A."/>
            <person name="Umayam L.A."/>
            <person name="White O."/>
            <person name="White R.H."/>
            <person name="de Macario E.C."/>
            <person name="Ferry J.G."/>
            <person name="Jarrell K.F."/>
            <person name="Jing H."/>
            <person name="Macario A.J.L."/>
            <person name="Paulsen I."/>
            <person name="Pritchett M."/>
            <person name="Sowers K.R."/>
            <person name="Swanson R.V."/>
            <person name="Zinder S.H."/>
            <person name="Lander E."/>
            <person name="Metcalf W.W."/>
            <person name="Birren B."/>
        </authorList>
    </citation>
    <scope>NUCLEOTIDE SEQUENCE [LARGE SCALE GENOMIC DNA]</scope>
    <source>
        <strain evidence="3">ATCC 35395 / DSM 2834 / JCM 12185 / C2A</strain>
    </source>
</reference>
<dbReference type="PhylomeDB" id="Q8TSF7"/>
<evidence type="ECO:0000313" key="3">
    <source>
        <dbReference type="Proteomes" id="UP000002487"/>
    </source>
</evidence>
<dbReference type="Pfam" id="PF13649">
    <property type="entry name" value="Methyltransf_25"/>
    <property type="match status" value="1"/>
</dbReference>
<dbReference type="STRING" id="188937.MA_0841"/>
<dbReference type="PANTHER" id="PTHR43591:SF24">
    <property type="entry name" value="2-METHOXY-6-POLYPRENYL-1,4-BENZOQUINOL METHYLASE, MITOCHONDRIAL"/>
    <property type="match status" value="1"/>
</dbReference>
<dbReference type="Gene3D" id="3.40.50.150">
    <property type="entry name" value="Vaccinia Virus protein VP39"/>
    <property type="match status" value="1"/>
</dbReference>
<dbReference type="EnsemblBacteria" id="AAM04280">
    <property type="protein sequence ID" value="AAM04280"/>
    <property type="gene ID" value="MA_0841"/>
</dbReference>
<dbReference type="CDD" id="cd02440">
    <property type="entry name" value="AdoMet_MTases"/>
    <property type="match status" value="1"/>
</dbReference>
<keyword evidence="3" id="KW-1185">Reference proteome</keyword>
<dbReference type="EMBL" id="AE010299">
    <property type="protein sequence ID" value="AAM04280.1"/>
    <property type="molecule type" value="Genomic_DNA"/>
</dbReference>
<evidence type="ECO:0000259" key="1">
    <source>
        <dbReference type="Pfam" id="PF13649"/>
    </source>
</evidence>
<accession>Q8TSF7</accession>
<feature type="domain" description="Methyltransferase" evidence="1">
    <location>
        <begin position="90"/>
        <end position="164"/>
    </location>
</feature>
<dbReference type="PANTHER" id="PTHR43591">
    <property type="entry name" value="METHYLTRANSFERASE"/>
    <property type="match status" value="1"/>
</dbReference>
<dbReference type="InParanoid" id="Q8TSF7"/>
<protein>
    <recommendedName>
        <fullName evidence="1">Methyltransferase domain-containing protein</fullName>
    </recommendedName>
</protein>
<dbReference type="SUPFAM" id="SSF53335">
    <property type="entry name" value="S-adenosyl-L-methionine-dependent methyltransferases"/>
    <property type="match status" value="1"/>
</dbReference>
<sequence length="302" mass="34868">MTTMPEHTVFFRTLRGMELQQKDDINNLIACWKKATENGLIRDEGRMADFWNKRSENYANNIEKDKRKKRTDEILEFLEEAGFNPEGSRVLDIGCGPGTLSLPLSRLGAEVTALDISSGMLDRLKDAVKKESLPVDVIECSWWTADIDELGFRNKFDLVIASMTPGIRDVENFNMMMACSKNLCYYSNFLRRVEDKAYRDIRSSILGERSENNMNGIIYPFMYLYLSGYSPSLRINHSEWKDETNWQEAAEQAIGFIGRGRDFDDETKEKIMDYYQNASPDGTYRSESDVYTGMMVWELNGR</sequence>
<dbReference type="KEGG" id="mac:MA_0841"/>
<proteinExistence type="predicted"/>
<dbReference type="AlphaFoldDB" id="Q8TSF7"/>
<dbReference type="InterPro" id="IPR029063">
    <property type="entry name" value="SAM-dependent_MTases_sf"/>
</dbReference>